<keyword evidence="3" id="KW-0687">Ribonucleoprotein</keyword>
<dbReference type="OrthoDB" id="441444at2759"/>
<dbReference type="SUPFAM" id="SSF47060">
    <property type="entry name" value="S15/NS1 RNA-binding domain"/>
    <property type="match status" value="1"/>
</dbReference>
<name>A0A2C6KTF3_9APIC</name>
<evidence type="ECO:0000256" key="2">
    <source>
        <dbReference type="ARBA" id="ARBA00022980"/>
    </source>
</evidence>
<dbReference type="PANTHER" id="PTHR23321">
    <property type="entry name" value="RIBOSOMAL PROTEIN S15, BACTERIAL AND ORGANELLAR"/>
    <property type="match status" value="1"/>
</dbReference>
<sequence>MNKLKLRNSSPSSWASSFSHRGCSSSSSLLSPKFSRPASLFRESFHVLCQRRSSLFRLRQSSTPPPPPYLSPISDDFFTKSVLSYLSQELSSSPPCPSLRRFGSLSSPLSHSPSPSSSSSALQSSCSSFSSSFSLSSRLSLRTFSSLSTPLCLRGPPSSPSLPLASSQFLSSSFPCGERSSFLSSLYFNQERNVARLKSHRYGGVVALKTRAPKSPWYIEAEKEFLSERAQIPDGYIERWHGEDLSKLSPSIRRCLHLRCASKRELHQWRKLQLRRLLQRRPYDTGSPAVQLACLTEKILNVRAHLLKHVRDQQKKKILSIWLSRRQRIMKYLYRVDYDMYKHACETLRLKCVRFAIPDSRDRQRAISPIAIDGDRCKFLIRQRLWKARFRPRAIKQEDGKVVRYTRHPMEQPDSAWNLPKEHRPTISRAWPYGVREERVKGDYVIHNPTAAGLGHCPAPLFF</sequence>
<dbReference type="AlphaFoldDB" id="A0A2C6KTF3"/>
<dbReference type="GO" id="GO:0003735">
    <property type="term" value="F:structural constituent of ribosome"/>
    <property type="evidence" value="ECO:0007669"/>
    <property type="project" value="InterPro"/>
</dbReference>
<evidence type="ECO:0000313" key="6">
    <source>
        <dbReference type="Proteomes" id="UP000221165"/>
    </source>
</evidence>
<dbReference type="GO" id="GO:1990904">
    <property type="term" value="C:ribonucleoprotein complex"/>
    <property type="evidence" value="ECO:0007669"/>
    <property type="project" value="UniProtKB-KW"/>
</dbReference>
<feature type="compositionally biased region" description="Low complexity" evidence="4">
    <location>
        <begin position="9"/>
        <end position="30"/>
    </location>
</feature>
<keyword evidence="6" id="KW-1185">Reference proteome</keyword>
<dbReference type="InterPro" id="IPR009068">
    <property type="entry name" value="uS15_NS1_RNA-bd_sf"/>
</dbReference>
<dbReference type="GeneID" id="94429951"/>
<evidence type="ECO:0000256" key="4">
    <source>
        <dbReference type="SAM" id="MobiDB-lite"/>
    </source>
</evidence>
<dbReference type="RefSeq" id="XP_067921283.1">
    <property type="nucleotide sequence ID" value="XM_068066740.1"/>
</dbReference>
<dbReference type="Proteomes" id="UP000221165">
    <property type="component" value="Unassembled WGS sequence"/>
</dbReference>
<dbReference type="EMBL" id="MIGC01003351">
    <property type="protein sequence ID" value="PHJ19585.1"/>
    <property type="molecule type" value="Genomic_DNA"/>
</dbReference>
<dbReference type="GO" id="GO:0005840">
    <property type="term" value="C:ribosome"/>
    <property type="evidence" value="ECO:0007669"/>
    <property type="project" value="UniProtKB-KW"/>
</dbReference>
<dbReference type="Gene3D" id="1.10.287.10">
    <property type="entry name" value="S15/NS1, RNA-binding"/>
    <property type="match status" value="1"/>
</dbReference>
<accession>A0A2C6KTF3</accession>
<dbReference type="CDD" id="cd00677">
    <property type="entry name" value="S15_NS1_EPRS_RNA-bind"/>
    <property type="match status" value="1"/>
</dbReference>
<dbReference type="GO" id="GO:0005737">
    <property type="term" value="C:cytoplasm"/>
    <property type="evidence" value="ECO:0007669"/>
    <property type="project" value="UniProtKB-ARBA"/>
</dbReference>
<dbReference type="VEuPathDB" id="ToxoDB:CSUI_006584"/>
<organism evidence="5 6">
    <name type="scientific">Cystoisospora suis</name>
    <dbReference type="NCBI Taxonomy" id="483139"/>
    <lineage>
        <taxon>Eukaryota</taxon>
        <taxon>Sar</taxon>
        <taxon>Alveolata</taxon>
        <taxon>Apicomplexa</taxon>
        <taxon>Conoidasida</taxon>
        <taxon>Coccidia</taxon>
        <taxon>Eucoccidiorida</taxon>
        <taxon>Eimeriorina</taxon>
        <taxon>Sarcocystidae</taxon>
        <taxon>Cystoisospora</taxon>
    </lineage>
</organism>
<feature type="region of interest" description="Disordered" evidence="4">
    <location>
        <begin position="1"/>
        <end position="30"/>
    </location>
</feature>
<comment type="similarity">
    <text evidence="1">Belongs to the universal ribosomal protein uS15 family.</text>
</comment>
<dbReference type="InterPro" id="IPR005290">
    <property type="entry name" value="Ribosomal_uS15_bac-type"/>
</dbReference>
<dbReference type="PANTHER" id="PTHR23321:SF26">
    <property type="entry name" value="SMALL RIBOSOMAL SUBUNIT PROTEIN US15M"/>
    <property type="match status" value="1"/>
</dbReference>
<evidence type="ECO:0000256" key="1">
    <source>
        <dbReference type="ARBA" id="ARBA00008434"/>
    </source>
</evidence>
<keyword evidence="2 5" id="KW-0689">Ribosomal protein</keyword>
<evidence type="ECO:0000256" key="3">
    <source>
        <dbReference type="ARBA" id="ARBA00023274"/>
    </source>
</evidence>
<dbReference type="SMART" id="SM01387">
    <property type="entry name" value="Ribosomal_S15"/>
    <property type="match status" value="1"/>
</dbReference>
<proteinExistence type="inferred from homology"/>
<dbReference type="Pfam" id="PF00312">
    <property type="entry name" value="Ribosomal_S15"/>
    <property type="match status" value="1"/>
</dbReference>
<dbReference type="GO" id="GO:0006412">
    <property type="term" value="P:translation"/>
    <property type="evidence" value="ECO:0007669"/>
    <property type="project" value="InterPro"/>
</dbReference>
<evidence type="ECO:0000313" key="5">
    <source>
        <dbReference type="EMBL" id="PHJ19585.1"/>
    </source>
</evidence>
<reference evidence="5 6" key="1">
    <citation type="journal article" date="2017" name="Int. J. Parasitol.">
        <title>The genome of the protozoan parasite Cystoisospora suis and a reverse vaccinology approach to identify vaccine candidates.</title>
        <authorList>
            <person name="Palmieri N."/>
            <person name="Shrestha A."/>
            <person name="Ruttkowski B."/>
            <person name="Beck T."/>
            <person name="Vogl C."/>
            <person name="Tomley F."/>
            <person name="Blake D.P."/>
            <person name="Joachim A."/>
        </authorList>
    </citation>
    <scope>NUCLEOTIDE SEQUENCE [LARGE SCALE GENOMIC DNA]</scope>
    <source>
        <strain evidence="5 6">Wien I</strain>
    </source>
</reference>
<comment type="caution">
    <text evidence="5">The sequence shown here is derived from an EMBL/GenBank/DDBJ whole genome shotgun (WGS) entry which is preliminary data.</text>
</comment>
<protein>
    <submittedName>
        <fullName evidence="5">Ribosomal protein s15</fullName>
    </submittedName>
</protein>
<gene>
    <name evidence="5" type="ORF">CSUI_006584</name>
</gene>
<dbReference type="InterPro" id="IPR000589">
    <property type="entry name" value="Ribosomal_uS15"/>
</dbReference>